<feature type="region of interest" description="Disordered" evidence="1">
    <location>
        <begin position="47"/>
        <end position="85"/>
    </location>
</feature>
<dbReference type="AlphaFoldDB" id="A0AAV4V338"/>
<proteinExistence type="predicted"/>
<sequence>TRVAKSNYSEFEIHLTGRRKLSHQEDVSQRTTSAEWNSSSLLVQLGRLKSQEQNQTDSSTSGIVGRTRTASFSSFSKLKPPENIA</sequence>
<evidence type="ECO:0000256" key="1">
    <source>
        <dbReference type="SAM" id="MobiDB-lite"/>
    </source>
</evidence>
<evidence type="ECO:0000313" key="3">
    <source>
        <dbReference type="Proteomes" id="UP001054837"/>
    </source>
</evidence>
<keyword evidence="3" id="KW-1185">Reference proteome</keyword>
<evidence type="ECO:0000313" key="2">
    <source>
        <dbReference type="EMBL" id="GIY64355.1"/>
    </source>
</evidence>
<feature type="compositionally biased region" description="Polar residues" evidence="1">
    <location>
        <begin position="51"/>
        <end position="76"/>
    </location>
</feature>
<protein>
    <submittedName>
        <fullName evidence="2">Uncharacterized protein</fullName>
    </submittedName>
</protein>
<reference evidence="2 3" key="1">
    <citation type="submission" date="2021-06" db="EMBL/GenBank/DDBJ databases">
        <title>Caerostris darwini draft genome.</title>
        <authorList>
            <person name="Kono N."/>
            <person name="Arakawa K."/>
        </authorList>
    </citation>
    <scope>NUCLEOTIDE SEQUENCE [LARGE SCALE GENOMIC DNA]</scope>
</reference>
<gene>
    <name evidence="2" type="ORF">CDAR_12221</name>
</gene>
<comment type="caution">
    <text evidence="2">The sequence shown here is derived from an EMBL/GenBank/DDBJ whole genome shotgun (WGS) entry which is preliminary data.</text>
</comment>
<organism evidence="2 3">
    <name type="scientific">Caerostris darwini</name>
    <dbReference type="NCBI Taxonomy" id="1538125"/>
    <lineage>
        <taxon>Eukaryota</taxon>
        <taxon>Metazoa</taxon>
        <taxon>Ecdysozoa</taxon>
        <taxon>Arthropoda</taxon>
        <taxon>Chelicerata</taxon>
        <taxon>Arachnida</taxon>
        <taxon>Araneae</taxon>
        <taxon>Araneomorphae</taxon>
        <taxon>Entelegynae</taxon>
        <taxon>Araneoidea</taxon>
        <taxon>Araneidae</taxon>
        <taxon>Caerostris</taxon>
    </lineage>
</organism>
<feature type="non-terminal residue" evidence="2">
    <location>
        <position position="1"/>
    </location>
</feature>
<accession>A0AAV4V338</accession>
<name>A0AAV4V338_9ARAC</name>
<dbReference type="Proteomes" id="UP001054837">
    <property type="component" value="Unassembled WGS sequence"/>
</dbReference>
<dbReference type="EMBL" id="BPLQ01012313">
    <property type="protein sequence ID" value="GIY64355.1"/>
    <property type="molecule type" value="Genomic_DNA"/>
</dbReference>